<dbReference type="Pfam" id="PF22433">
    <property type="entry name" value="MtxA_IG-like"/>
    <property type="match status" value="1"/>
</dbReference>
<keyword evidence="5" id="KW-1185">Reference proteome</keyword>
<sequence length="326" mass="35111">MLGFKESAKEANMTSKFFAALIFAVGLLISQVPNGALAADPPVSLLMQVSGTVEHSRDGTSWKPVNRNKYLFAGDMIRTGSDGSGKLVDQATNMAQTLSSGSQIEVAGTALKVVSGKLSAPEAASGDLVAGLGNRFAEAQRYTTVRRGVAKEGAIKLRVVQQVTLSSTYPELAWQSFGKSHSFVLTIDGTAHQVAGADGDLVRFKVPELSPGKHSFTVAVIENGQKVAEADKEGAIMWLSAAEDKALADNIARIRAINAKDDFSVANLLDEKGVTVAAMDLYRKYFDENKDDNEMRPLLIRAYNELKLVELKQKEALVYNDKLNAN</sequence>
<evidence type="ECO:0000259" key="2">
    <source>
        <dbReference type="Pfam" id="PF22433"/>
    </source>
</evidence>
<evidence type="ECO:0000313" key="5">
    <source>
        <dbReference type="Proteomes" id="UP000031971"/>
    </source>
</evidence>
<dbReference type="STRING" id="272627.CCC_02149"/>
<dbReference type="InterPro" id="IPR054358">
    <property type="entry name" value="MtxA_C"/>
</dbReference>
<feature type="domain" description="Magnetotaxis protein MtxA middle immunoglobulin-like" evidence="2">
    <location>
        <begin position="157"/>
        <end position="239"/>
    </location>
</feature>
<dbReference type="EMBL" id="JXSL01000027">
    <property type="protein sequence ID" value="KIL98699.1"/>
    <property type="molecule type" value="Genomic_DNA"/>
</dbReference>
<dbReference type="InterPro" id="IPR055778">
    <property type="entry name" value="DUF7354"/>
</dbReference>
<dbReference type="AlphaFoldDB" id="A0A0C2YG43"/>
<name>A0A0C2YG43_PARME</name>
<dbReference type="InterPro" id="IPR054359">
    <property type="entry name" value="MtxA_M_Ig-like"/>
</dbReference>
<dbReference type="Proteomes" id="UP000031971">
    <property type="component" value="Unassembled WGS sequence"/>
</dbReference>
<protein>
    <recommendedName>
        <fullName evidence="6">FecR protein domain-containing protein</fullName>
    </recommendedName>
</protein>
<evidence type="ECO:0008006" key="6">
    <source>
        <dbReference type="Google" id="ProtNLM"/>
    </source>
</evidence>
<evidence type="ECO:0000259" key="3">
    <source>
        <dbReference type="Pfam" id="PF24045"/>
    </source>
</evidence>
<accession>A0A0C2YG43</accession>
<reference evidence="4 5" key="1">
    <citation type="submission" date="2015-01" db="EMBL/GenBank/DDBJ databases">
        <title>Genome Sequence of Magnetospirillum magnetotacticum Strain MS-1.</title>
        <authorList>
            <person name="Marinov G.K."/>
            <person name="Smalley M.D."/>
            <person name="DeSalvo G."/>
        </authorList>
    </citation>
    <scope>NUCLEOTIDE SEQUENCE [LARGE SCALE GENOMIC DNA]</scope>
    <source>
        <strain evidence="4 5">MS-1</strain>
    </source>
</reference>
<evidence type="ECO:0000313" key="4">
    <source>
        <dbReference type="EMBL" id="KIL98699.1"/>
    </source>
</evidence>
<comment type="caution">
    <text evidence="4">The sequence shown here is derived from an EMBL/GenBank/DDBJ whole genome shotgun (WGS) entry which is preliminary data.</text>
</comment>
<evidence type="ECO:0000259" key="1">
    <source>
        <dbReference type="Pfam" id="PF22121"/>
    </source>
</evidence>
<dbReference type="Pfam" id="PF22121">
    <property type="entry name" value="MtxA_C"/>
    <property type="match status" value="1"/>
</dbReference>
<gene>
    <name evidence="4" type="ORF">CCC_02149</name>
</gene>
<feature type="domain" description="DUF7354" evidence="3">
    <location>
        <begin position="40"/>
        <end position="126"/>
    </location>
</feature>
<dbReference type="Pfam" id="PF24045">
    <property type="entry name" value="DUF7354"/>
    <property type="match status" value="1"/>
</dbReference>
<proteinExistence type="predicted"/>
<feature type="domain" description="Magnetotaxis protein MtxA C-terminal" evidence="1">
    <location>
        <begin position="241"/>
        <end position="321"/>
    </location>
</feature>
<organism evidence="4 5">
    <name type="scientific">Paramagnetospirillum magnetotacticum MS-1</name>
    <dbReference type="NCBI Taxonomy" id="272627"/>
    <lineage>
        <taxon>Bacteria</taxon>
        <taxon>Pseudomonadati</taxon>
        <taxon>Pseudomonadota</taxon>
        <taxon>Alphaproteobacteria</taxon>
        <taxon>Rhodospirillales</taxon>
        <taxon>Magnetospirillaceae</taxon>
        <taxon>Paramagnetospirillum</taxon>
    </lineage>
</organism>